<dbReference type="Proteomes" id="UP000532373">
    <property type="component" value="Unassembled WGS sequence"/>
</dbReference>
<dbReference type="AlphaFoldDB" id="A0A8E1WHW0"/>
<dbReference type="SUPFAM" id="SSF51197">
    <property type="entry name" value="Clavaminate synthase-like"/>
    <property type="match status" value="1"/>
</dbReference>
<comment type="caution">
    <text evidence="1">The sequence shown here is derived from an EMBL/GenBank/DDBJ whole genome shotgun (WGS) entry which is preliminary data.</text>
</comment>
<dbReference type="RefSeq" id="WP_184770539.1">
    <property type="nucleotide sequence ID" value="NZ_JACHGI010000008.1"/>
</dbReference>
<reference evidence="1 2" key="1">
    <citation type="submission" date="2020-08" db="EMBL/GenBank/DDBJ databases">
        <title>Genomic Encyclopedia of Type Strains, Phase IV (KMG-IV): sequencing the most valuable type-strain genomes for metagenomic binning, comparative biology and taxonomic classification.</title>
        <authorList>
            <person name="Goeker M."/>
        </authorList>
    </citation>
    <scope>NUCLEOTIDE SEQUENCE [LARGE SCALE GENOMIC DNA]</scope>
    <source>
        <strain evidence="1 2">DSM 17454</strain>
    </source>
</reference>
<accession>A0A8E1WHW0</accession>
<evidence type="ECO:0008006" key="3">
    <source>
        <dbReference type="Google" id="ProtNLM"/>
    </source>
</evidence>
<evidence type="ECO:0000313" key="1">
    <source>
        <dbReference type="EMBL" id="MBB6468194.1"/>
    </source>
</evidence>
<protein>
    <recommendedName>
        <fullName evidence="3">Phytanoyl-CoA dioxygenase</fullName>
    </recommendedName>
</protein>
<dbReference type="EMBL" id="JACHGI010000008">
    <property type="protein sequence ID" value="MBB6468194.1"/>
    <property type="molecule type" value="Genomic_DNA"/>
</dbReference>
<proteinExistence type="predicted"/>
<organism evidence="1 2">
    <name type="scientific">Aminobacter carboxidus</name>
    <dbReference type="NCBI Taxonomy" id="376165"/>
    <lineage>
        <taxon>Bacteria</taxon>
        <taxon>Pseudomonadati</taxon>
        <taxon>Pseudomonadota</taxon>
        <taxon>Alphaproteobacteria</taxon>
        <taxon>Hyphomicrobiales</taxon>
        <taxon>Phyllobacteriaceae</taxon>
        <taxon>Aminobacter</taxon>
    </lineage>
</organism>
<gene>
    <name evidence="1" type="ORF">HNQ96_004078</name>
</gene>
<evidence type="ECO:0000313" key="2">
    <source>
        <dbReference type="Proteomes" id="UP000532373"/>
    </source>
</evidence>
<sequence>MYCNIAQVLGPRALHDRIYAGDILRFSALAPMRELVSFTRAFLEDAFAPFEPVEIHRHLSHQEQTESFAQCQRAFARSPEVRLLWRNVFEACGLDAQELARDTLYLRFQPHQDPDTVVPRARTTATIAFHRDTWGSNLYAQTNWWAPIYDIDEGRTFAIYPSLWDRPVANTSADFDLAALLERSKTGGRNAVDADAAIPHLTEELEVGDAMPVVIAPGETIAFSSAHAHAGVPNSTGLTRISLETRTLWIDDVRSGRGAPNVDGFARWMSPGMFRRVSDETPLHDILGMNRIELFAGPMPANPASAAQGLHHHR</sequence>
<name>A0A8E1WHW0_9HYPH</name>